<keyword evidence="1" id="KW-1133">Transmembrane helix</keyword>
<evidence type="ECO:0000313" key="3">
    <source>
        <dbReference type="Proteomes" id="UP000831768"/>
    </source>
</evidence>
<dbReference type="RefSeq" id="WP_247995411.1">
    <property type="nucleotide sequence ID" value="NZ_CP096021.1"/>
</dbReference>
<dbReference type="InterPro" id="IPR040493">
    <property type="entry name" value="DUF5518"/>
</dbReference>
<sequence>MTRWRTVGIGALVGLGIDTIVKILFFGGTALNIDGFYFLFHFASMHWPIVAGLVGGFVAGYFSTGGVKTGGWHGLLAGTIGGLCIGISTIVITVVISSLFGGDLWSRIGLIGIGVYFLLTAMYCLLTAIPSTIAGGVGAAVRDTGGLGGIVGIGR</sequence>
<feature type="transmembrane region" description="Helical" evidence="1">
    <location>
        <begin position="74"/>
        <end position="96"/>
    </location>
</feature>
<accession>A0A8U0AAD0</accession>
<gene>
    <name evidence="2" type="ORF">MW046_15255</name>
</gene>
<feature type="transmembrane region" description="Helical" evidence="1">
    <location>
        <begin position="7"/>
        <end position="26"/>
    </location>
</feature>
<protein>
    <submittedName>
        <fullName evidence="2">DUF5518 domain-containing protein</fullName>
    </submittedName>
</protein>
<keyword evidence="2" id="KW-0614">Plasmid</keyword>
<proteinExistence type="predicted"/>
<keyword evidence="1" id="KW-0472">Membrane</keyword>
<evidence type="ECO:0000256" key="1">
    <source>
        <dbReference type="SAM" id="Phobius"/>
    </source>
</evidence>
<keyword evidence="1" id="KW-0812">Transmembrane</keyword>
<organism evidence="2 3">
    <name type="scientific">Halocatena salina</name>
    <dbReference type="NCBI Taxonomy" id="2934340"/>
    <lineage>
        <taxon>Archaea</taxon>
        <taxon>Methanobacteriati</taxon>
        <taxon>Methanobacteriota</taxon>
        <taxon>Stenosarchaea group</taxon>
        <taxon>Halobacteria</taxon>
        <taxon>Halobacteriales</taxon>
        <taxon>Natronomonadaceae</taxon>
        <taxon>Halocatena</taxon>
    </lineage>
</organism>
<feature type="transmembrane region" description="Helical" evidence="1">
    <location>
        <begin position="38"/>
        <end position="62"/>
    </location>
</feature>
<dbReference type="Proteomes" id="UP000831768">
    <property type="component" value="Plasmid unnamed2"/>
</dbReference>
<name>A0A8U0AAD0_9EURY</name>
<evidence type="ECO:0000313" key="2">
    <source>
        <dbReference type="EMBL" id="UPM44757.1"/>
    </source>
</evidence>
<dbReference type="GeneID" id="71929432"/>
<geneLocation type="plasmid" evidence="2 3">
    <name>unnamed2</name>
</geneLocation>
<keyword evidence="3" id="KW-1185">Reference proteome</keyword>
<dbReference type="EMBL" id="CP096021">
    <property type="protein sequence ID" value="UPM44757.1"/>
    <property type="molecule type" value="Genomic_DNA"/>
</dbReference>
<feature type="transmembrane region" description="Helical" evidence="1">
    <location>
        <begin position="108"/>
        <end position="126"/>
    </location>
</feature>
<dbReference type="Pfam" id="PF17647">
    <property type="entry name" value="DUF5518"/>
    <property type="match status" value="1"/>
</dbReference>
<dbReference type="AlphaFoldDB" id="A0A8U0AAD0"/>
<dbReference type="KEGG" id="haad:MW046_15255"/>
<reference evidence="2" key="1">
    <citation type="submission" date="2022-04" db="EMBL/GenBank/DDBJ databases">
        <title>Halocatena sp. nov., isolated from a salt lake.</title>
        <authorList>
            <person name="Cui H.-L."/>
        </authorList>
    </citation>
    <scope>NUCLEOTIDE SEQUENCE</scope>
    <source>
        <strain evidence="2">AD-1</strain>
        <plasmid evidence="2">unnamed2</plasmid>
    </source>
</reference>